<keyword evidence="4" id="KW-0812">Transmembrane</keyword>
<evidence type="ECO:0000256" key="2">
    <source>
        <dbReference type="ARBA" id="ARBA00022679"/>
    </source>
</evidence>
<dbReference type="AlphaFoldDB" id="A0A1Y5I692"/>
<dbReference type="PANTHER" id="PTHR12203:SF35">
    <property type="entry name" value="PROTEIN O-GLUCOSYLTRANSFERASE 1"/>
    <property type="match status" value="1"/>
</dbReference>
<dbReference type="PANTHER" id="PTHR12203">
    <property type="entry name" value="KDEL LYS-ASP-GLU-LEU CONTAINING - RELATED"/>
    <property type="match status" value="1"/>
</dbReference>
<keyword evidence="4" id="KW-0472">Membrane</keyword>
<gene>
    <name evidence="6" type="ORF">BE221DRAFT_195369</name>
</gene>
<name>A0A1Y5I692_OSTTA</name>
<feature type="transmembrane region" description="Helical" evidence="4">
    <location>
        <begin position="30"/>
        <end position="49"/>
    </location>
</feature>
<feature type="region of interest" description="Disordered" evidence="3">
    <location>
        <begin position="1"/>
        <end position="27"/>
    </location>
</feature>
<protein>
    <recommendedName>
        <fullName evidence="5">Glycosyl transferase CAP10 domain-containing protein</fullName>
    </recommendedName>
</protein>
<proteinExistence type="inferred from homology"/>
<evidence type="ECO:0000256" key="3">
    <source>
        <dbReference type="SAM" id="MobiDB-lite"/>
    </source>
</evidence>
<keyword evidence="4" id="KW-1133">Transmembrane helix</keyword>
<dbReference type="InterPro" id="IPR051091">
    <property type="entry name" value="O-Glucosyltr/Glycosyltrsf_90"/>
</dbReference>
<dbReference type="Proteomes" id="UP000195557">
    <property type="component" value="Unassembled WGS sequence"/>
</dbReference>
<evidence type="ECO:0000256" key="1">
    <source>
        <dbReference type="ARBA" id="ARBA00010118"/>
    </source>
</evidence>
<reference evidence="6" key="1">
    <citation type="submission" date="2017-04" db="EMBL/GenBank/DDBJ databases">
        <title>Population genomics of picophytoplankton unveils novel chromosome hypervariability.</title>
        <authorList>
            <consortium name="DOE Joint Genome Institute"/>
            <person name="Blanc-Mathieu R."/>
            <person name="Krasovec M."/>
            <person name="Hebrard M."/>
            <person name="Yau S."/>
            <person name="Desgranges E."/>
            <person name="Martin J."/>
            <person name="Schackwitz W."/>
            <person name="Kuo A."/>
            <person name="Salin G."/>
            <person name="Donnadieu C."/>
            <person name="Desdevises Y."/>
            <person name="Sanchez-Ferandin S."/>
            <person name="Moreau H."/>
            <person name="Rivals E."/>
            <person name="Grigoriev I.V."/>
            <person name="Grimsley N."/>
            <person name="Eyre-Walker A."/>
            <person name="Piganeau G."/>
        </authorList>
    </citation>
    <scope>NUCLEOTIDE SEQUENCE [LARGE SCALE GENOMIC DNA]</scope>
    <source>
        <strain evidence="6">RCC 1115</strain>
    </source>
</reference>
<dbReference type="InterPro" id="IPR006598">
    <property type="entry name" value="CAP10"/>
</dbReference>
<sequence>MRTTEDADRASESLLRPTTTSSSRARRGGGGALVVLFGAGAALAAAFGARDGDNVAAALAFDKSAPTTTTGDSHVNIRDEWGPGPLHEVHWDAKTGFHYDAHDGSSFEKFEEKLGARMIQSTVMKYYPTRLKSDQPSFSVYYTVEDYPKTKCWKSARTGLAPEGCHTDQWPRVYNFASQPKDASLLPALDQVTLITIAEPLVDMLEHEGEDAKLEPPNWPKQQVFGMKGENATAWENLIPKIAWQGTDYRFYGPEFDGFKEDSCHHPNDCVLNQIWQRAGGGHGKANYTLAMRETLARNDITPRLRLVLNSLLDDSWIDAKFFCVARYDSRFPLRVKLGKELRVEADRKMTGDDLAKYRYHIDLGGAGGTTWTGTIHKMSLPGVLFHHETAMRDSYFDSIKPWVHYIPVAEDLRDLRQKFDWAQANPQKCKQISAAASAWVKAFNTRRALLRHNYNTLAVNLAKTIDPSKKHLVPFEKAHPSAMLGRIRQRILNGLRRAARARAAAQ</sequence>
<dbReference type="GO" id="GO:0016740">
    <property type="term" value="F:transferase activity"/>
    <property type="evidence" value="ECO:0007669"/>
    <property type="project" value="UniProtKB-KW"/>
</dbReference>
<evidence type="ECO:0000259" key="5">
    <source>
        <dbReference type="Pfam" id="PF05686"/>
    </source>
</evidence>
<comment type="similarity">
    <text evidence="1">Belongs to the glycosyltransferase 90 family.</text>
</comment>
<keyword evidence="2" id="KW-0808">Transferase</keyword>
<feature type="domain" description="Glycosyl transferase CAP10" evidence="5">
    <location>
        <begin position="304"/>
        <end position="442"/>
    </location>
</feature>
<organism evidence="6">
    <name type="scientific">Ostreococcus tauri</name>
    <name type="common">Marine green alga</name>
    <dbReference type="NCBI Taxonomy" id="70448"/>
    <lineage>
        <taxon>Eukaryota</taxon>
        <taxon>Viridiplantae</taxon>
        <taxon>Chlorophyta</taxon>
        <taxon>Mamiellophyceae</taxon>
        <taxon>Mamiellales</taxon>
        <taxon>Bathycoccaceae</taxon>
        <taxon>Ostreococcus</taxon>
    </lineage>
</organism>
<dbReference type="EMBL" id="KZ155793">
    <property type="protein sequence ID" value="OUS45006.1"/>
    <property type="molecule type" value="Genomic_DNA"/>
</dbReference>
<feature type="compositionally biased region" description="Basic and acidic residues" evidence="3">
    <location>
        <begin position="1"/>
        <end position="11"/>
    </location>
</feature>
<dbReference type="Pfam" id="PF05686">
    <property type="entry name" value="Glyco_transf_90"/>
    <property type="match status" value="1"/>
</dbReference>
<evidence type="ECO:0000313" key="6">
    <source>
        <dbReference type="EMBL" id="OUS45006.1"/>
    </source>
</evidence>
<dbReference type="eggNOG" id="ENOG502SRH3">
    <property type="taxonomic scope" value="Eukaryota"/>
</dbReference>
<evidence type="ECO:0000256" key="4">
    <source>
        <dbReference type="SAM" id="Phobius"/>
    </source>
</evidence>
<accession>A0A1Y5I692</accession>